<evidence type="ECO:0000259" key="1">
    <source>
        <dbReference type="Pfam" id="PF04326"/>
    </source>
</evidence>
<name>B6GE06_9ACTN</name>
<dbReference type="EMBL" id="ABXJ01000136">
    <property type="protein sequence ID" value="EEA89484.1"/>
    <property type="molecule type" value="Genomic_DNA"/>
</dbReference>
<reference evidence="2 3" key="2">
    <citation type="submission" date="2008-10" db="EMBL/GenBank/DDBJ databases">
        <authorList>
            <person name="Fulton L."/>
            <person name="Clifton S."/>
            <person name="Fulton B."/>
            <person name="Xu J."/>
            <person name="Minx P."/>
            <person name="Pepin K.H."/>
            <person name="Johnson M."/>
            <person name="Thiruvilangam P."/>
            <person name="Bhonagiri V."/>
            <person name="Nash W.E."/>
            <person name="Mardis E.R."/>
            <person name="Wilson R.K."/>
        </authorList>
    </citation>
    <scope>NUCLEOTIDE SEQUENCE [LARGE SCALE GENOMIC DNA]</scope>
    <source>
        <strain evidence="2 3">DSM 13279</strain>
    </source>
</reference>
<sequence length="208" mass="23448">MGQPIERMKMANRPDEYYRSLVAELSKLTDETEWVEFKVGNDQPERIAKYISALSNSAALCGKPTAYLFWGIDDSTHEIVGAPFSYRSLRKGNEELEAWLARMVNPKLNLSFHDVDMGDGTNVVILEVPAATHEPTRYGPSAYVRVGSNVKSLANFKDREAQLWRTFDSTPTELRTVADGLSEEELFGLLDYPGYYRSLGLPIPAHRN</sequence>
<reference evidence="2 3" key="1">
    <citation type="submission" date="2008-10" db="EMBL/GenBank/DDBJ databases">
        <title>Draft genome sequence of Collinsella stercoris (DSM 13279).</title>
        <authorList>
            <person name="Sudarsanam P."/>
            <person name="Ley R."/>
            <person name="Guruge J."/>
            <person name="Turnbaugh P.J."/>
            <person name="Mahowald M."/>
            <person name="Liep D."/>
            <person name="Gordon J."/>
        </authorList>
    </citation>
    <scope>NUCLEOTIDE SEQUENCE [LARGE SCALE GENOMIC DNA]</scope>
    <source>
        <strain evidence="2 3">DSM 13279</strain>
    </source>
</reference>
<protein>
    <submittedName>
        <fullName evidence="2">Divergent AAA domain protein</fullName>
    </submittedName>
</protein>
<dbReference type="AlphaFoldDB" id="B6GE06"/>
<dbReference type="eggNOG" id="COG2865">
    <property type="taxonomic scope" value="Bacteria"/>
</dbReference>
<comment type="caution">
    <text evidence="2">The sequence shown here is derived from an EMBL/GenBank/DDBJ whole genome shotgun (WGS) entry which is preliminary data.</text>
</comment>
<evidence type="ECO:0000313" key="3">
    <source>
        <dbReference type="Proteomes" id="UP000003560"/>
    </source>
</evidence>
<dbReference type="PANTHER" id="PTHR30595:SF6">
    <property type="entry name" value="SCHLAFEN ALBA-2 DOMAIN-CONTAINING PROTEIN"/>
    <property type="match status" value="1"/>
</dbReference>
<keyword evidence="3" id="KW-1185">Reference proteome</keyword>
<dbReference type="InterPro" id="IPR038461">
    <property type="entry name" value="Schlafen_AlbA_2_dom_sf"/>
</dbReference>
<organism evidence="2 3">
    <name type="scientific">Collinsella stercoris DSM 13279</name>
    <dbReference type="NCBI Taxonomy" id="445975"/>
    <lineage>
        <taxon>Bacteria</taxon>
        <taxon>Bacillati</taxon>
        <taxon>Actinomycetota</taxon>
        <taxon>Coriobacteriia</taxon>
        <taxon>Coriobacteriales</taxon>
        <taxon>Coriobacteriaceae</taxon>
        <taxon>Collinsella</taxon>
    </lineage>
</organism>
<proteinExistence type="predicted"/>
<gene>
    <name evidence="2" type="ORF">COLSTE_02342</name>
</gene>
<feature type="domain" description="Schlafen AlbA-2" evidence="1">
    <location>
        <begin position="31"/>
        <end position="152"/>
    </location>
</feature>
<dbReference type="STRING" id="445975.COLSTE_02342"/>
<evidence type="ECO:0000313" key="2">
    <source>
        <dbReference type="EMBL" id="EEA89484.1"/>
    </source>
</evidence>
<dbReference type="InterPro" id="IPR007421">
    <property type="entry name" value="Schlafen_AlbA_2_dom"/>
</dbReference>
<dbReference type="Proteomes" id="UP000003560">
    <property type="component" value="Unassembled WGS sequence"/>
</dbReference>
<dbReference type="HOGENOM" id="CLU_108874_0_0_11"/>
<dbReference type="Pfam" id="PF04326">
    <property type="entry name" value="SLFN_AlbA_2"/>
    <property type="match status" value="1"/>
</dbReference>
<accession>B6GE06</accession>
<dbReference type="PANTHER" id="PTHR30595">
    <property type="entry name" value="GLPR-RELATED TRANSCRIPTIONAL REPRESSOR"/>
    <property type="match status" value="1"/>
</dbReference>
<dbReference type="Gene3D" id="3.30.950.30">
    <property type="entry name" value="Schlafen, AAA domain"/>
    <property type="match status" value="1"/>
</dbReference>